<evidence type="ECO:0000313" key="2">
    <source>
        <dbReference type="Proteomes" id="UP000671908"/>
    </source>
</evidence>
<proteinExistence type="predicted"/>
<protein>
    <submittedName>
        <fullName evidence="1">Uncharacterized protein</fullName>
    </submittedName>
</protein>
<dbReference type="EMBL" id="CP054142">
    <property type="protein sequence ID" value="QTQ13619.1"/>
    <property type="molecule type" value="Genomic_DNA"/>
</dbReference>
<gene>
    <name evidence="1" type="ORF">HRQ91_03630</name>
</gene>
<reference evidence="1 2" key="1">
    <citation type="journal article" date="2021" name="Microbiol. Resour. Announc.">
        <title>Complete Genome Sequences of Three Human Oral Treponema parvum Isolates.</title>
        <authorList>
            <person name="Zeng H."/>
            <person name="Watt R.M."/>
        </authorList>
    </citation>
    <scope>NUCLEOTIDE SEQUENCE [LARGE SCALE GENOMIC DNA]</scope>
    <source>
        <strain evidence="1 2">ATCC 700770</strain>
    </source>
</reference>
<dbReference type="Pfam" id="PF19991">
    <property type="entry name" value="HMA_2"/>
    <property type="match status" value="1"/>
</dbReference>
<sequence length="108" mass="12166">MQINYFPGRIRLRDRILRDEDIRQAAMDVAAKLGRIRSVSYNERTGSVLLEYDAKSVDMEKISSLFPLAAKLNAKASFYTENKKGEIIALIAKIGRKIDGWANDCGKS</sequence>
<name>A0A975IET6_9SPIR</name>
<dbReference type="Proteomes" id="UP000671908">
    <property type="component" value="Chromosome"/>
</dbReference>
<dbReference type="KEGG" id="tpav:HRQ91_03630"/>
<keyword evidence="2" id="KW-1185">Reference proteome</keyword>
<dbReference type="AlphaFoldDB" id="A0A975IET6"/>
<evidence type="ECO:0000313" key="1">
    <source>
        <dbReference type="EMBL" id="QTQ13619.1"/>
    </source>
</evidence>
<dbReference type="RefSeq" id="WP_210120306.1">
    <property type="nucleotide sequence ID" value="NZ_CP054142.1"/>
</dbReference>
<organism evidence="1 2">
    <name type="scientific">Treponema parvum</name>
    <dbReference type="NCBI Taxonomy" id="138851"/>
    <lineage>
        <taxon>Bacteria</taxon>
        <taxon>Pseudomonadati</taxon>
        <taxon>Spirochaetota</taxon>
        <taxon>Spirochaetia</taxon>
        <taxon>Spirochaetales</taxon>
        <taxon>Treponemataceae</taxon>
        <taxon>Treponema</taxon>
    </lineage>
</organism>
<accession>A0A975IET6</accession>